<dbReference type="KEGG" id="tbc:A0O31_00750"/>
<dbReference type="PANTHER" id="PTHR45138">
    <property type="entry name" value="REGULATORY COMPONENTS OF SENSORY TRANSDUCTION SYSTEM"/>
    <property type="match status" value="1"/>
</dbReference>
<dbReference type="GO" id="GO:0052621">
    <property type="term" value="F:diguanylate cyclase activity"/>
    <property type="evidence" value="ECO:0007669"/>
    <property type="project" value="TreeGrafter"/>
</dbReference>
<feature type="transmembrane region" description="Helical" evidence="1">
    <location>
        <begin position="75"/>
        <end position="96"/>
    </location>
</feature>
<accession>A0A1J0LSD3</accession>
<dbReference type="Gene3D" id="3.30.70.270">
    <property type="match status" value="1"/>
</dbReference>
<dbReference type="InterPro" id="IPR050469">
    <property type="entry name" value="Diguanylate_Cyclase"/>
</dbReference>
<sequence>MVPYGLGLLALLLFLGLFPPTAPWSERFLTPLVALGAGGYLLWRRAFPWGLGLLFWGLGDLGWTLGDLFARERSLGALAFEFPYIFGYGAFTWAILQVPGHPPRLTLLLLPVGAFGLATLWQGDLGVDRLYTAWDTGLLLLLLPRLEPIFQKRFLGSRALWGVGFLLVFMADLTYTYLEAQGGYPTGHPVHLLWPLGYLLLALGVAAENQGSTSFSTQVVALGGVFLLPATLLAEPTPWPIRILSLYAGLMGALGLLYAQHRGWRHTEEERLRWTRFLEELARLSPRVTQTLSPEAALLGALGAAQVLLPQAVGLEVRSRRGLVGARTPHILPVPLNGDAAYLYLREPLKENIPPGFLSLLGERLRQVLKQVEWGTLALTDPLTGLLNRRGLEAELPKLLALSGRYQAPVSVVMLDIDRFKRVNDTFGHPVGDEVLKRLGRILQASVRREDLAVRYGGEEFLLLLYGANRQAAKEVVERIRARFRTERVEPIPYALTLSAGIAGGEVPAGDGQLEEWILKADYALLRAKEAGRDRVTLA</sequence>
<dbReference type="RefSeq" id="WP_071676707.1">
    <property type="nucleotide sequence ID" value="NZ_CP016312.1"/>
</dbReference>
<dbReference type="Proteomes" id="UP000182993">
    <property type="component" value="Chromosome"/>
</dbReference>
<feature type="transmembrane region" description="Helical" evidence="1">
    <location>
        <begin position="159"/>
        <end position="178"/>
    </location>
</feature>
<dbReference type="EMBL" id="CP016312">
    <property type="protein sequence ID" value="APD08932.1"/>
    <property type="molecule type" value="Genomic_DNA"/>
</dbReference>
<evidence type="ECO:0000313" key="4">
    <source>
        <dbReference type="Proteomes" id="UP000182993"/>
    </source>
</evidence>
<evidence type="ECO:0000313" key="3">
    <source>
        <dbReference type="EMBL" id="APD08932.1"/>
    </source>
</evidence>
<dbReference type="SMART" id="SM00267">
    <property type="entry name" value="GGDEF"/>
    <property type="match status" value="1"/>
</dbReference>
<dbReference type="GO" id="GO:0043709">
    <property type="term" value="P:cell adhesion involved in single-species biofilm formation"/>
    <property type="evidence" value="ECO:0007669"/>
    <property type="project" value="TreeGrafter"/>
</dbReference>
<evidence type="ECO:0000256" key="1">
    <source>
        <dbReference type="SAM" id="Phobius"/>
    </source>
</evidence>
<name>A0A1J0LSD3_THEBO</name>
<dbReference type="InterPro" id="IPR043128">
    <property type="entry name" value="Rev_trsase/Diguanyl_cyclase"/>
</dbReference>
<dbReference type="SUPFAM" id="SSF55073">
    <property type="entry name" value="Nucleotide cyclase"/>
    <property type="match status" value="1"/>
</dbReference>
<reference evidence="4" key="1">
    <citation type="submission" date="2016-06" db="EMBL/GenBank/DDBJ databases">
        <title>Whole genome sequencing of Thermus brockianus strain GE-1.</title>
        <authorList>
            <person name="Schaefers C."/>
            <person name="Blank S."/>
            <person name="Wiebusch S."/>
            <person name="Elleuche S."/>
            <person name="Antranikian G."/>
        </authorList>
    </citation>
    <scope>NUCLEOTIDE SEQUENCE [LARGE SCALE GENOMIC DNA]</scope>
    <source>
        <strain evidence="4">GE-1</strain>
    </source>
</reference>
<feature type="domain" description="GGDEF" evidence="2">
    <location>
        <begin position="408"/>
        <end position="539"/>
    </location>
</feature>
<dbReference type="FunFam" id="3.30.70.270:FF:000001">
    <property type="entry name" value="Diguanylate cyclase domain protein"/>
    <property type="match status" value="1"/>
</dbReference>
<dbReference type="PROSITE" id="PS50887">
    <property type="entry name" value="GGDEF"/>
    <property type="match status" value="1"/>
</dbReference>
<dbReference type="InterPro" id="IPR000160">
    <property type="entry name" value="GGDEF_dom"/>
</dbReference>
<keyword evidence="1" id="KW-1133">Transmembrane helix</keyword>
<dbReference type="PANTHER" id="PTHR45138:SF24">
    <property type="entry name" value="DIGUANYLATE CYCLASE DGCC-RELATED"/>
    <property type="match status" value="1"/>
</dbReference>
<dbReference type="NCBIfam" id="TIGR00254">
    <property type="entry name" value="GGDEF"/>
    <property type="match status" value="1"/>
</dbReference>
<keyword evidence="1" id="KW-0472">Membrane</keyword>
<dbReference type="OrthoDB" id="9759607at2"/>
<dbReference type="InterPro" id="IPR029787">
    <property type="entry name" value="Nucleotide_cyclase"/>
</dbReference>
<feature type="transmembrane region" description="Helical" evidence="1">
    <location>
        <begin position="214"/>
        <end position="233"/>
    </location>
</feature>
<dbReference type="GO" id="GO:1902201">
    <property type="term" value="P:negative regulation of bacterial-type flagellum-dependent cell motility"/>
    <property type="evidence" value="ECO:0007669"/>
    <property type="project" value="TreeGrafter"/>
</dbReference>
<dbReference type="CDD" id="cd01949">
    <property type="entry name" value="GGDEF"/>
    <property type="match status" value="1"/>
</dbReference>
<dbReference type="STRING" id="56956.A0O31_00750"/>
<proteinExistence type="predicted"/>
<evidence type="ECO:0000259" key="2">
    <source>
        <dbReference type="PROSITE" id="PS50887"/>
    </source>
</evidence>
<organism evidence="3 4">
    <name type="scientific">Thermus brockianus</name>
    <dbReference type="NCBI Taxonomy" id="56956"/>
    <lineage>
        <taxon>Bacteria</taxon>
        <taxon>Thermotogati</taxon>
        <taxon>Deinococcota</taxon>
        <taxon>Deinococci</taxon>
        <taxon>Thermales</taxon>
        <taxon>Thermaceae</taxon>
        <taxon>Thermus</taxon>
    </lineage>
</organism>
<protein>
    <submittedName>
        <fullName evidence="3">GGDEF domain-containing protein</fullName>
    </submittedName>
</protein>
<keyword evidence="1" id="KW-0812">Transmembrane</keyword>
<feature type="transmembrane region" description="Helical" evidence="1">
    <location>
        <begin position="102"/>
        <end position="121"/>
    </location>
</feature>
<dbReference type="Pfam" id="PF00990">
    <property type="entry name" value="GGDEF"/>
    <property type="match status" value="1"/>
</dbReference>
<feature type="transmembrane region" description="Helical" evidence="1">
    <location>
        <begin position="46"/>
        <end position="63"/>
    </location>
</feature>
<gene>
    <name evidence="3" type="ORF">A0O31_00750</name>
</gene>
<dbReference type="GO" id="GO:0005886">
    <property type="term" value="C:plasma membrane"/>
    <property type="evidence" value="ECO:0007669"/>
    <property type="project" value="TreeGrafter"/>
</dbReference>
<feature type="transmembrane region" description="Helical" evidence="1">
    <location>
        <begin position="190"/>
        <end position="207"/>
    </location>
</feature>
<dbReference type="AlphaFoldDB" id="A0A1J0LSD3"/>